<keyword evidence="3" id="KW-1185">Reference proteome</keyword>
<dbReference type="InterPro" id="IPR013154">
    <property type="entry name" value="ADH-like_N"/>
</dbReference>
<dbReference type="Pfam" id="PF13602">
    <property type="entry name" value="ADH_zinc_N_2"/>
    <property type="match status" value="1"/>
</dbReference>
<dbReference type="Gene3D" id="3.40.50.720">
    <property type="entry name" value="NAD(P)-binding Rossmann-like Domain"/>
    <property type="match status" value="1"/>
</dbReference>
<dbReference type="PANTHER" id="PTHR11695">
    <property type="entry name" value="ALCOHOL DEHYDROGENASE RELATED"/>
    <property type="match status" value="1"/>
</dbReference>
<dbReference type="SUPFAM" id="SSF50129">
    <property type="entry name" value="GroES-like"/>
    <property type="match status" value="1"/>
</dbReference>
<dbReference type="Pfam" id="PF08240">
    <property type="entry name" value="ADH_N"/>
    <property type="match status" value="1"/>
</dbReference>
<protein>
    <recommendedName>
        <fullName evidence="1">Enoyl reductase (ER) domain-containing protein</fullName>
    </recommendedName>
</protein>
<dbReference type="PANTHER" id="PTHR11695:SF647">
    <property type="entry name" value="ENOYL REDUCTASE (ER) DOMAIN-CONTAINING PROTEIN"/>
    <property type="match status" value="1"/>
</dbReference>
<dbReference type="InParanoid" id="A0A2T3AJQ7"/>
<dbReference type="OrthoDB" id="3509362at2759"/>
<dbReference type="GO" id="GO:0005739">
    <property type="term" value="C:mitochondrion"/>
    <property type="evidence" value="ECO:0007669"/>
    <property type="project" value="TreeGrafter"/>
</dbReference>
<evidence type="ECO:0000313" key="3">
    <source>
        <dbReference type="Proteomes" id="UP000241462"/>
    </source>
</evidence>
<name>A0A2T3AJQ7_9PEZI</name>
<dbReference type="EMBL" id="KZ678381">
    <property type="protein sequence ID" value="PSS00802.1"/>
    <property type="molecule type" value="Genomic_DNA"/>
</dbReference>
<feature type="domain" description="Enoyl reductase (ER)" evidence="1">
    <location>
        <begin position="16"/>
        <end position="392"/>
    </location>
</feature>
<dbReference type="STRING" id="2025994.A0A2T3AJQ7"/>
<dbReference type="GO" id="GO:0016491">
    <property type="term" value="F:oxidoreductase activity"/>
    <property type="evidence" value="ECO:0007669"/>
    <property type="project" value="InterPro"/>
</dbReference>
<reference evidence="2 3" key="1">
    <citation type="journal article" date="2018" name="Mycol. Prog.">
        <title>Coniella lustricola, a new species from submerged detritus.</title>
        <authorList>
            <person name="Raudabaugh D.B."/>
            <person name="Iturriaga T."/>
            <person name="Carver A."/>
            <person name="Mondo S."/>
            <person name="Pangilinan J."/>
            <person name="Lipzen A."/>
            <person name="He G."/>
            <person name="Amirebrahimi M."/>
            <person name="Grigoriev I.V."/>
            <person name="Miller A.N."/>
        </authorList>
    </citation>
    <scope>NUCLEOTIDE SEQUENCE [LARGE SCALE GENOMIC DNA]</scope>
    <source>
        <strain evidence="2 3">B22-T-1</strain>
    </source>
</reference>
<evidence type="ECO:0000313" key="2">
    <source>
        <dbReference type="EMBL" id="PSS00802.1"/>
    </source>
</evidence>
<dbReference type="InterPro" id="IPR011032">
    <property type="entry name" value="GroES-like_sf"/>
</dbReference>
<dbReference type="InterPro" id="IPR036291">
    <property type="entry name" value="NAD(P)-bd_dom_sf"/>
</dbReference>
<evidence type="ECO:0000259" key="1">
    <source>
        <dbReference type="SMART" id="SM00829"/>
    </source>
</evidence>
<dbReference type="Gene3D" id="3.90.180.10">
    <property type="entry name" value="Medium-chain alcohol dehydrogenases, catalytic domain"/>
    <property type="match status" value="1"/>
</dbReference>
<dbReference type="SMART" id="SM00829">
    <property type="entry name" value="PKS_ER"/>
    <property type="match status" value="1"/>
</dbReference>
<accession>A0A2T3AJQ7</accession>
<sequence>MTTSKKWTYSSGGFPQCLHQTTYTAPAPAALKPTEIQVRTHAFAINPVDVQAMNLRHDTTALIPWPLSAFVPAGLNSSSQSESEACCDFSGTILHVGSAVSSSNAFEPGDEVFGFTMAPSNGHGTAGEVLTLDTAPGSNVAVAKKPKSWDHTHAAAVPLVYLTARVCIDSVQAYMGQDKDKRGSAGEGTGNAAKWLVVLGGSSSTGASTIQIAKARGWKVLATCSGRNVDFVKQQLGADDVIDYTAAQDSVPAEVLRRLRSLGGLAAPESGGDAVVIVDCVGGTECLDHAELGPKILRYVTIVGDKTDRTSMGGPAIYWKHPNMLRRWFWGKLGWGVHYDCVILDARKDWLEEAGRTLSKDEIVIDSIFKFDELPKALEKMVGGQVRGKLVGTIA</sequence>
<dbReference type="SUPFAM" id="SSF51735">
    <property type="entry name" value="NAD(P)-binding Rossmann-fold domains"/>
    <property type="match status" value="1"/>
</dbReference>
<organism evidence="2 3">
    <name type="scientific">Coniella lustricola</name>
    <dbReference type="NCBI Taxonomy" id="2025994"/>
    <lineage>
        <taxon>Eukaryota</taxon>
        <taxon>Fungi</taxon>
        <taxon>Dikarya</taxon>
        <taxon>Ascomycota</taxon>
        <taxon>Pezizomycotina</taxon>
        <taxon>Sordariomycetes</taxon>
        <taxon>Sordariomycetidae</taxon>
        <taxon>Diaporthales</taxon>
        <taxon>Schizoparmaceae</taxon>
        <taxon>Coniella</taxon>
    </lineage>
</organism>
<proteinExistence type="predicted"/>
<dbReference type="AlphaFoldDB" id="A0A2T3AJQ7"/>
<dbReference type="InterPro" id="IPR020843">
    <property type="entry name" value="ER"/>
</dbReference>
<dbReference type="InterPro" id="IPR050700">
    <property type="entry name" value="YIM1/Zinc_Alcohol_DH_Fams"/>
</dbReference>
<gene>
    <name evidence="2" type="ORF">BD289DRAFT_423345</name>
</gene>
<dbReference type="Proteomes" id="UP000241462">
    <property type="component" value="Unassembled WGS sequence"/>
</dbReference>